<accession>A0ABQ7R2N2</accession>
<dbReference type="EMBL" id="JAHIBW010000004">
    <property type="protein sequence ID" value="KAG7311548.1"/>
    <property type="molecule type" value="Genomic_DNA"/>
</dbReference>
<protein>
    <submittedName>
        <fullName evidence="1">Uncharacterized protein</fullName>
    </submittedName>
</protein>
<gene>
    <name evidence="1" type="ORF">JYU34_002595</name>
</gene>
<proteinExistence type="predicted"/>
<sequence length="91" mass="10495">MFYYKYLPITPHTIPRLLLAEAALKNFETEGALETAEAAFVRRTDYAGIKFVGRLNALHSNALKKAEIMAYFKISMPPRRFIMMRIDGRVQ</sequence>
<comment type="caution">
    <text evidence="1">The sequence shown here is derived from an EMBL/GenBank/DDBJ whole genome shotgun (WGS) entry which is preliminary data.</text>
</comment>
<keyword evidence="2" id="KW-1185">Reference proteome</keyword>
<dbReference type="Proteomes" id="UP000823941">
    <property type="component" value="Chromosome 4"/>
</dbReference>
<evidence type="ECO:0000313" key="1">
    <source>
        <dbReference type="EMBL" id="KAG7311548.1"/>
    </source>
</evidence>
<evidence type="ECO:0000313" key="2">
    <source>
        <dbReference type="Proteomes" id="UP000823941"/>
    </source>
</evidence>
<name>A0ABQ7R2N2_PLUXY</name>
<reference evidence="1 2" key="1">
    <citation type="submission" date="2021-06" db="EMBL/GenBank/DDBJ databases">
        <title>A haploid diamondback moth (Plutella xylostella L.) genome assembly resolves 31 chromosomes and identifies a diamide resistance mutation.</title>
        <authorList>
            <person name="Ward C.M."/>
            <person name="Perry K.D."/>
            <person name="Baker G."/>
            <person name="Powis K."/>
            <person name="Heckel D.G."/>
            <person name="Baxter S.W."/>
        </authorList>
    </citation>
    <scope>NUCLEOTIDE SEQUENCE [LARGE SCALE GENOMIC DNA]</scope>
    <source>
        <strain evidence="1 2">LV</strain>
        <tissue evidence="1">Single pupa</tissue>
    </source>
</reference>
<organism evidence="1 2">
    <name type="scientific">Plutella xylostella</name>
    <name type="common">Diamondback moth</name>
    <name type="synonym">Plutella maculipennis</name>
    <dbReference type="NCBI Taxonomy" id="51655"/>
    <lineage>
        <taxon>Eukaryota</taxon>
        <taxon>Metazoa</taxon>
        <taxon>Ecdysozoa</taxon>
        <taxon>Arthropoda</taxon>
        <taxon>Hexapoda</taxon>
        <taxon>Insecta</taxon>
        <taxon>Pterygota</taxon>
        <taxon>Neoptera</taxon>
        <taxon>Endopterygota</taxon>
        <taxon>Lepidoptera</taxon>
        <taxon>Glossata</taxon>
        <taxon>Ditrysia</taxon>
        <taxon>Yponomeutoidea</taxon>
        <taxon>Plutellidae</taxon>
        <taxon>Plutella</taxon>
    </lineage>
</organism>